<evidence type="ECO:0000259" key="10">
    <source>
        <dbReference type="PROSITE" id="PS50222"/>
    </source>
</evidence>
<dbReference type="PROSITE" id="PS00108">
    <property type="entry name" value="PROTEIN_KINASE_ST"/>
    <property type="match status" value="1"/>
</dbReference>
<dbReference type="GO" id="GO:0005524">
    <property type="term" value="F:ATP binding"/>
    <property type="evidence" value="ECO:0007669"/>
    <property type="project" value="UniProtKB-KW"/>
</dbReference>
<dbReference type="Gene3D" id="1.10.510.10">
    <property type="entry name" value="Transferase(Phosphotransferase) domain 1"/>
    <property type="match status" value="1"/>
</dbReference>
<dbReference type="InterPro" id="IPR050205">
    <property type="entry name" value="CDPK_Ser/Thr_kinases"/>
</dbReference>
<dbReference type="PROSITE" id="PS50222">
    <property type="entry name" value="EF_HAND_2"/>
    <property type="match status" value="2"/>
</dbReference>
<evidence type="ECO:0000256" key="5">
    <source>
        <dbReference type="ARBA" id="ARBA00022777"/>
    </source>
</evidence>
<dbReference type="CDD" id="cd00051">
    <property type="entry name" value="EFh"/>
    <property type="match status" value="2"/>
</dbReference>
<keyword evidence="6" id="KW-0067">ATP-binding</keyword>
<dbReference type="InterPro" id="IPR011009">
    <property type="entry name" value="Kinase-like_dom_sf"/>
</dbReference>
<dbReference type="Gene3D" id="1.10.238.10">
    <property type="entry name" value="EF-hand"/>
    <property type="match status" value="2"/>
</dbReference>
<comment type="similarity">
    <text evidence="7">Belongs to the protein kinase superfamily. Ser/Thr protein kinase family. CDPK subfamily.</text>
</comment>
<feature type="compositionally biased region" description="Low complexity" evidence="8">
    <location>
        <begin position="478"/>
        <end position="494"/>
    </location>
</feature>
<dbReference type="Pfam" id="PF13499">
    <property type="entry name" value="EF-hand_7"/>
    <property type="match status" value="2"/>
</dbReference>
<dbReference type="InterPro" id="IPR000719">
    <property type="entry name" value="Prot_kinase_dom"/>
</dbReference>
<dbReference type="InterPro" id="IPR008271">
    <property type="entry name" value="Ser/Thr_kinase_AS"/>
</dbReference>
<dbReference type="Proteomes" id="UP000095751">
    <property type="component" value="Unassembled WGS sequence"/>
</dbReference>
<dbReference type="InterPro" id="IPR011992">
    <property type="entry name" value="EF-hand-dom_pair"/>
</dbReference>
<dbReference type="Gene3D" id="3.30.200.20">
    <property type="entry name" value="Phosphorylase Kinase, domain 1"/>
    <property type="match status" value="1"/>
</dbReference>
<feature type="domain" description="EF-hand" evidence="10">
    <location>
        <begin position="336"/>
        <end position="371"/>
    </location>
</feature>
<dbReference type="PANTHER" id="PTHR24349">
    <property type="entry name" value="SERINE/THREONINE-PROTEIN KINASE"/>
    <property type="match status" value="1"/>
</dbReference>
<evidence type="ECO:0000256" key="6">
    <source>
        <dbReference type="ARBA" id="ARBA00022840"/>
    </source>
</evidence>
<evidence type="ECO:0000256" key="8">
    <source>
        <dbReference type="SAM" id="MobiDB-lite"/>
    </source>
</evidence>
<dbReference type="PROSITE" id="PS50011">
    <property type="entry name" value="PROTEIN_KINASE_DOM"/>
    <property type="match status" value="1"/>
</dbReference>
<keyword evidence="4" id="KW-0547">Nucleotide-binding</keyword>
<dbReference type="SUPFAM" id="SSF56112">
    <property type="entry name" value="Protein kinase-like (PK-like)"/>
    <property type="match status" value="1"/>
</dbReference>
<dbReference type="FunFam" id="1.10.510.10:FF:000571">
    <property type="entry name" value="Maternal embryonic leucine zipper kinase"/>
    <property type="match status" value="1"/>
</dbReference>
<dbReference type="SMART" id="SM00054">
    <property type="entry name" value="EFh"/>
    <property type="match status" value="3"/>
</dbReference>
<keyword evidence="5 11" id="KW-0418">Kinase</keyword>
<feature type="domain" description="Protein kinase" evidence="9">
    <location>
        <begin position="1"/>
        <end position="218"/>
    </location>
</feature>
<dbReference type="GO" id="GO:0005509">
    <property type="term" value="F:calcium ion binding"/>
    <property type="evidence" value="ECO:0007669"/>
    <property type="project" value="InterPro"/>
</dbReference>
<dbReference type="AlphaFoldDB" id="A0A1E7FIB7"/>
<proteinExistence type="inferred from homology"/>
<dbReference type="EMBL" id="KV784357">
    <property type="protein sequence ID" value="OEU17916.1"/>
    <property type="molecule type" value="Genomic_DNA"/>
</dbReference>
<reference evidence="11 12" key="1">
    <citation type="submission" date="2016-09" db="EMBL/GenBank/DDBJ databases">
        <title>Extensive genetic diversity and differential bi-allelic expression allows diatom success in the polar Southern Ocean.</title>
        <authorList>
            <consortium name="DOE Joint Genome Institute"/>
            <person name="Mock T."/>
            <person name="Otillar R.P."/>
            <person name="Strauss J."/>
            <person name="Dupont C."/>
            <person name="Frickenhaus S."/>
            <person name="Maumus F."/>
            <person name="Mcmullan M."/>
            <person name="Sanges R."/>
            <person name="Schmutz J."/>
            <person name="Toseland A."/>
            <person name="Valas R."/>
            <person name="Veluchamy A."/>
            <person name="Ward B.J."/>
            <person name="Allen A."/>
            <person name="Barry K."/>
            <person name="Falciatore A."/>
            <person name="Ferrante M."/>
            <person name="Fortunato A.E."/>
            <person name="Gloeckner G."/>
            <person name="Gruber A."/>
            <person name="Hipkin R."/>
            <person name="Janech M."/>
            <person name="Kroth P."/>
            <person name="Leese F."/>
            <person name="Lindquist E."/>
            <person name="Lyon B.R."/>
            <person name="Martin J."/>
            <person name="Mayer C."/>
            <person name="Parker M."/>
            <person name="Quesneville H."/>
            <person name="Raymond J."/>
            <person name="Uhlig C."/>
            <person name="Valentin K.U."/>
            <person name="Worden A.Z."/>
            <person name="Armbrust E.V."/>
            <person name="Bowler C."/>
            <person name="Green B."/>
            <person name="Moulton V."/>
            <person name="Van Oosterhout C."/>
            <person name="Grigoriev I."/>
        </authorList>
    </citation>
    <scope>NUCLEOTIDE SEQUENCE [LARGE SCALE GENOMIC DNA]</scope>
    <source>
        <strain evidence="11 12">CCMP1102</strain>
    </source>
</reference>
<organism evidence="11 12">
    <name type="scientific">Fragilariopsis cylindrus CCMP1102</name>
    <dbReference type="NCBI Taxonomy" id="635003"/>
    <lineage>
        <taxon>Eukaryota</taxon>
        <taxon>Sar</taxon>
        <taxon>Stramenopiles</taxon>
        <taxon>Ochrophyta</taxon>
        <taxon>Bacillariophyta</taxon>
        <taxon>Bacillariophyceae</taxon>
        <taxon>Bacillariophycidae</taxon>
        <taxon>Bacillariales</taxon>
        <taxon>Bacillariaceae</taxon>
        <taxon>Fragilariopsis</taxon>
    </lineage>
</organism>
<dbReference type="GO" id="GO:0004674">
    <property type="term" value="F:protein serine/threonine kinase activity"/>
    <property type="evidence" value="ECO:0007669"/>
    <property type="project" value="UniProtKB-KW"/>
</dbReference>
<dbReference type="InterPro" id="IPR002048">
    <property type="entry name" value="EF_hand_dom"/>
</dbReference>
<evidence type="ECO:0000256" key="1">
    <source>
        <dbReference type="ARBA" id="ARBA00001946"/>
    </source>
</evidence>
<dbReference type="Pfam" id="PF00069">
    <property type="entry name" value="Pkinase"/>
    <property type="match status" value="1"/>
</dbReference>
<dbReference type="CDD" id="cd05117">
    <property type="entry name" value="STKc_CAMK"/>
    <property type="match status" value="1"/>
</dbReference>
<keyword evidence="12" id="KW-1185">Reference proteome</keyword>
<evidence type="ECO:0000313" key="12">
    <source>
        <dbReference type="Proteomes" id="UP000095751"/>
    </source>
</evidence>
<evidence type="ECO:0000256" key="7">
    <source>
        <dbReference type="ARBA" id="ARBA00024334"/>
    </source>
</evidence>
<gene>
    <name evidence="11" type="ORF">FRACYDRAFT_207920</name>
</gene>
<feature type="region of interest" description="Disordered" evidence="8">
    <location>
        <begin position="466"/>
        <end position="496"/>
    </location>
</feature>
<evidence type="ECO:0000256" key="2">
    <source>
        <dbReference type="ARBA" id="ARBA00022527"/>
    </source>
</evidence>
<dbReference type="KEGG" id="fcy:FRACYDRAFT_207920"/>
<evidence type="ECO:0000256" key="3">
    <source>
        <dbReference type="ARBA" id="ARBA00022679"/>
    </source>
</evidence>
<dbReference type="SMART" id="SM00220">
    <property type="entry name" value="S_TKc"/>
    <property type="match status" value="1"/>
</dbReference>
<dbReference type="InParanoid" id="A0A1E7FIB7"/>
<name>A0A1E7FIB7_9STRA</name>
<accession>A0A1E7FIB7</accession>
<keyword evidence="2" id="KW-0723">Serine/threonine-protein kinase</keyword>
<evidence type="ECO:0000313" key="11">
    <source>
        <dbReference type="EMBL" id="OEU17916.1"/>
    </source>
</evidence>
<dbReference type="OrthoDB" id="40902at2759"/>
<feature type="domain" description="EF-hand" evidence="10">
    <location>
        <begin position="300"/>
        <end position="335"/>
    </location>
</feature>
<keyword evidence="3" id="KW-0808">Transferase</keyword>
<protein>
    <submittedName>
        <fullName evidence="11">Pkinase-domain-containing protein</fullName>
    </submittedName>
</protein>
<sequence length="533" mass="59744">MKSIHLSRVTDDSFVQELKNEIAILKKLDHPHIVRPIETYQYKNQIFIIMEVCSGGDLYSRDPYTEEEAARIISSVLSAVSYLHSNNVAHRDLKYENILFVNESPKAEIKLIDFGLSKIYGVGTIYTMAPEVLKGSYTKQADVWSVGVIAYMLLSSQMPFYGRKRQHIVEQILGGKYDFRGRRWRKIGEPAKDFVRDLLVIDPDERLDAERASSCVWLNKRFAATVRGPREKEIRSARKSMTRYAGYTKLKKMALMVVAHRSTCEEIGILRKVFQKYASNNNNGCISYEEFRDAWKESGLPPEDTKSVFDAVDLDGSGRIRYTEFLAATIEAQGAISEERLAEAFDRFDTDDSGYISVDNLAEILGKDFPRHEIQDIIGDAGEADDHQIDGEDHSRTSRISYSAFLALWEKNNEKEVRANKLRMLGSQANLSALAAVDDDDNDTIESSECQETAIARATFLMDKHGTNNNNAGGGRGSSNSGNTNTSTTSSFSNSKKHVGFEDTMIAISADNHAEQKIVDDPDDYDIGGGIVI</sequence>
<evidence type="ECO:0000259" key="9">
    <source>
        <dbReference type="PROSITE" id="PS50011"/>
    </source>
</evidence>
<comment type="cofactor">
    <cofactor evidence="1">
        <name>Mg(2+)</name>
        <dbReference type="ChEBI" id="CHEBI:18420"/>
    </cofactor>
</comment>
<dbReference type="SUPFAM" id="SSF47473">
    <property type="entry name" value="EF-hand"/>
    <property type="match status" value="1"/>
</dbReference>
<evidence type="ECO:0000256" key="4">
    <source>
        <dbReference type="ARBA" id="ARBA00022741"/>
    </source>
</evidence>